<sequence length="346" mass="39564">MSTTKTLVGAELKMETTDWLKDFQDNGFAVVPSAIPRDKATEYQKQAFAWLKSFDNPALDLDDPSTWTPDNLPFISGINTLNHYGVVHERFMWDIRQEPGVVDVFARVWGTGELLVSFDALNITLPRRAGHVPRGKWPHVDQSPFREGMECVQGIVNLSRSGPEDGGLTVWPGSHKITERFFKEKTDREEWSRKDYFSYNAEQIAWFEERGYREHKVVAEPGDLIIWDSRLIHYGAEPTEKSDTIRTVTYVSYAPASMASEEVLEAKREAFGKWLATTHWPHDNIVPRTNEPTLPDGTVDRRRTEPREKPELTDRLLRLAGAKAYQRAELAAVSSCDTFMNRMMVS</sequence>
<comment type="caution">
    <text evidence="2">The sequence shown here is derived from an EMBL/GenBank/DDBJ whole genome shotgun (WGS) entry which is preliminary data.</text>
</comment>
<keyword evidence="2" id="KW-0560">Oxidoreductase</keyword>
<dbReference type="InterPro" id="IPR008775">
    <property type="entry name" value="Phytyl_CoA_dOase-like"/>
</dbReference>
<feature type="compositionally biased region" description="Basic and acidic residues" evidence="1">
    <location>
        <begin position="298"/>
        <end position="311"/>
    </location>
</feature>
<evidence type="ECO:0000256" key="1">
    <source>
        <dbReference type="SAM" id="MobiDB-lite"/>
    </source>
</evidence>
<dbReference type="AlphaFoldDB" id="A0A8H6NAV3"/>
<dbReference type="Pfam" id="PF05721">
    <property type="entry name" value="PhyH"/>
    <property type="match status" value="1"/>
</dbReference>
<gene>
    <name evidence="2" type="ORF">CMUS01_09679</name>
</gene>
<dbReference type="Proteomes" id="UP000639643">
    <property type="component" value="Unassembled WGS sequence"/>
</dbReference>
<dbReference type="OrthoDB" id="445007at2759"/>
<dbReference type="GO" id="GO:0051213">
    <property type="term" value="F:dioxygenase activity"/>
    <property type="evidence" value="ECO:0007669"/>
    <property type="project" value="UniProtKB-KW"/>
</dbReference>
<keyword evidence="3" id="KW-1185">Reference proteome</keyword>
<dbReference type="PANTHER" id="PTHR31630:SF6">
    <property type="entry name" value="PHYTANOYL-COA DIOXYGENASE-RELATED"/>
    <property type="match status" value="1"/>
</dbReference>
<dbReference type="PANTHER" id="PTHR31630">
    <property type="entry name" value="PHYTANOYL-COA DIOXYGENASE-RELATED-RELATED"/>
    <property type="match status" value="1"/>
</dbReference>
<feature type="region of interest" description="Disordered" evidence="1">
    <location>
        <begin position="285"/>
        <end position="311"/>
    </location>
</feature>
<protein>
    <submittedName>
        <fullName evidence="2">Phytanoyl-dioxygenase</fullName>
    </submittedName>
</protein>
<evidence type="ECO:0000313" key="3">
    <source>
        <dbReference type="Proteomes" id="UP000639643"/>
    </source>
</evidence>
<dbReference type="Gene3D" id="2.60.120.620">
    <property type="entry name" value="q2cbj1_9rhob like domain"/>
    <property type="match status" value="1"/>
</dbReference>
<name>A0A8H6NAV3_9PEZI</name>
<dbReference type="EMBL" id="WIGM01000419">
    <property type="protein sequence ID" value="KAF6825796.1"/>
    <property type="molecule type" value="Genomic_DNA"/>
</dbReference>
<reference evidence="2" key="1">
    <citation type="journal article" date="2020" name="Phytopathology">
        <title>Genome Sequence Resources of Colletotrichum truncatum, C. plurivorum, C. musicola, and C. sojae: Four Species Pathogenic to Soybean (Glycine max).</title>
        <authorList>
            <person name="Rogerio F."/>
            <person name="Boufleur T.R."/>
            <person name="Ciampi-Guillardi M."/>
            <person name="Sukno S.A."/>
            <person name="Thon M.R."/>
            <person name="Massola Junior N.S."/>
            <person name="Baroncelli R."/>
        </authorList>
    </citation>
    <scope>NUCLEOTIDE SEQUENCE</scope>
    <source>
        <strain evidence="2">LFN0074</strain>
    </source>
</reference>
<organism evidence="2 3">
    <name type="scientific">Colletotrichum musicola</name>
    <dbReference type="NCBI Taxonomy" id="2175873"/>
    <lineage>
        <taxon>Eukaryota</taxon>
        <taxon>Fungi</taxon>
        <taxon>Dikarya</taxon>
        <taxon>Ascomycota</taxon>
        <taxon>Pezizomycotina</taxon>
        <taxon>Sordariomycetes</taxon>
        <taxon>Hypocreomycetidae</taxon>
        <taxon>Glomerellales</taxon>
        <taxon>Glomerellaceae</taxon>
        <taxon>Colletotrichum</taxon>
        <taxon>Colletotrichum orchidearum species complex</taxon>
    </lineage>
</organism>
<evidence type="ECO:0000313" key="2">
    <source>
        <dbReference type="EMBL" id="KAF6825796.1"/>
    </source>
</evidence>
<accession>A0A8H6NAV3</accession>
<dbReference type="SUPFAM" id="SSF51197">
    <property type="entry name" value="Clavaminate synthase-like"/>
    <property type="match status" value="1"/>
</dbReference>
<keyword evidence="2" id="KW-0223">Dioxygenase</keyword>
<proteinExistence type="predicted"/>